<evidence type="ECO:0000256" key="9">
    <source>
        <dbReference type="ARBA" id="ARBA00023128"/>
    </source>
</evidence>
<keyword evidence="3" id="KW-0813">Transport</keyword>
<protein>
    <submittedName>
        <fullName evidence="12">Uncharacterized protein</fullName>
    </submittedName>
</protein>
<keyword evidence="6" id="KW-1000">Mitochondrion outer membrane</keyword>
<dbReference type="GO" id="GO:0005741">
    <property type="term" value="C:mitochondrial outer membrane"/>
    <property type="evidence" value="ECO:0007669"/>
    <property type="project" value="UniProtKB-SubCell"/>
</dbReference>
<dbReference type="CDD" id="cd07305">
    <property type="entry name" value="Porin3_Tom40"/>
    <property type="match status" value="1"/>
</dbReference>
<dbReference type="GO" id="GO:0030150">
    <property type="term" value="P:protein import into mitochondrial matrix"/>
    <property type="evidence" value="ECO:0007669"/>
    <property type="project" value="InterPro"/>
</dbReference>
<feature type="compositionally biased region" description="Pro residues" evidence="11">
    <location>
        <begin position="10"/>
        <end position="19"/>
    </location>
</feature>
<accession>A0A9P0E3V0</accession>
<keyword evidence="8" id="KW-0626">Porin</keyword>
<evidence type="ECO:0000256" key="1">
    <source>
        <dbReference type="ARBA" id="ARBA00004374"/>
    </source>
</evidence>
<keyword evidence="7" id="KW-0653">Protein transport</keyword>
<dbReference type="AlphaFoldDB" id="A0A9P0E3V0"/>
<evidence type="ECO:0000256" key="4">
    <source>
        <dbReference type="ARBA" id="ARBA00022452"/>
    </source>
</evidence>
<dbReference type="FunFam" id="2.40.160.10:FF:000005">
    <property type="entry name" value="mitochondrial import receptor subunit TOM40 homolog"/>
    <property type="match status" value="1"/>
</dbReference>
<dbReference type="Pfam" id="PF01459">
    <property type="entry name" value="Porin_3"/>
    <property type="match status" value="1"/>
</dbReference>
<keyword evidence="4" id="KW-1134">Transmembrane beta strand</keyword>
<dbReference type="EMBL" id="OU898282">
    <property type="protein sequence ID" value="CAH1283155.1"/>
    <property type="molecule type" value="Genomic_DNA"/>
</dbReference>
<evidence type="ECO:0000256" key="10">
    <source>
        <dbReference type="ARBA" id="ARBA00023136"/>
    </source>
</evidence>
<comment type="similarity">
    <text evidence="2">Belongs to the Tom40 family.</text>
</comment>
<dbReference type="Proteomes" id="UP001153709">
    <property type="component" value="Chromosome 7"/>
</dbReference>
<dbReference type="InterPro" id="IPR027246">
    <property type="entry name" value="Porin_Euk/Tom40"/>
</dbReference>
<dbReference type="GO" id="GO:0015288">
    <property type="term" value="F:porin activity"/>
    <property type="evidence" value="ECO:0007669"/>
    <property type="project" value="UniProtKB-KW"/>
</dbReference>
<keyword evidence="5" id="KW-0812">Transmembrane</keyword>
<evidence type="ECO:0000256" key="5">
    <source>
        <dbReference type="ARBA" id="ARBA00022692"/>
    </source>
</evidence>
<comment type="subcellular location">
    <subcellularLocation>
        <location evidence="1">Mitochondrion outer membrane</location>
        <topology evidence="1">Multi-pass membrane protein</topology>
    </subcellularLocation>
</comment>
<dbReference type="InterPro" id="IPR023614">
    <property type="entry name" value="Porin_dom_sf"/>
</dbReference>
<keyword evidence="13" id="KW-1185">Reference proteome</keyword>
<reference evidence="12" key="1">
    <citation type="submission" date="2022-01" db="EMBL/GenBank/DDBJ databases">
        <authorList>
            <person name="King R."/>
        </authorList>
    </citation>
    <scope>NUCLEOTIDE SEQUENCE</scope>
</reference>
<evidence type="ECO:0000256" key="7">
    <source>
        <dbReference type="ARBA" id="ARBA00022927"/>
    </source>
</evidence>
<dbReference type="PANTHER" id="PTHR10802">
    <property type="entry name" value="MITOCHONDRIAL IMPORT RECEPTOR SUBUNIT TOM40"/>
    <property type="match status" value="1"/>
</dbReference>
<feature type="region of interest" description="Disordered" evidence="11">
    <location>
        <begin position="1"/>
        <end position="43"/>
    </location>
</feature>
<evidence type="ECO:0000256" key="8">
    <source>
        <dbReference type="ARBA" id="ARBA00023114"/>
    </source>
</evidence>
<proteinExistence type="inferred from homology"/>
<gene>
    <name evidence="12" type="ORF">DIABBA_LOCUS10671</name>
</gene>
<evidence type="ECO:0000256" key="6">
    <source>
        <dbReference type="ARBA" id="ARBA00022787"/>
    </source>
</evidence>
<evidence type="ECO:0000313" key="13">
    <source>
        <dbReference type="Proteomes" id="UP001153709"/>
    </source>
</evidence>
<evidence type="ECO:0000256" key="3">
    <source>
        <dbReference type="ARBA" id="ARBA00022448"/>
    </source>
</evidence>
<keyword evidence="9" id="KW-0496">Mitochondrion</keyword>
<organism evidence="12 13">
    <name type="scientific">Diabrotica balteata</name>
    <name type="common">Banded cucumber beetle</name>
    <dbReference type="NCBI Taxonomy" id="107213"/>
    <lineage>
        <taxon>Eukaryota</taxon>
        <taxon>Metazoa</taxon>
        <taxon>Ecdysozoa</taxon>
        <taxon>Arthropoda</taxon>
        <taxon>Hexapoda</taxon>
        <taxon>Insecta</taxon>
        <taxon>Pterygota</taxon>
        <taxon>Neoptera</taxon>
        <taxon>Endopterygota</taxon>
        <taxon>Coleoptera</taxon>
        <taxon>Polyphaga</taxon>
        <taxon>Cucujiformia</taxon>
        <taxon>Chrysomeloidea</taxon>
        <taxon>Chrysomelidae</taxon>
        <taxon>Galerucinae</taxon>
        <taxon>Diabroticina</taxon>
        <taxon>Diabroticites</taxon>
        <taxon>Diabrotica</taxon>
    </lineage>
</organism>
<dbReference type="OrthoDB" id="19656at2759"/>
<keyword evidence="8" id="KW-0406">Ion transport</keyword>
<evidence type="ECO:0000313" key="12">
    <source>
        <dbReference type="EMBL" id="CAH1283155.1"/>
    </source>
</evidence>
<dbReference type="GO" id="GO:0008320">
    <property type="term" value="F:protein transmembrane transporter activity"/>
    <property type="evidence" value="ECO:0007669"/>
    <property type="project" value="InterPro"/>
</dbReference>
<sequence length="342" mass="37207">MGNVHAYSSNPPPPPPPSTTFPRKKDTDPAASPPEVIENPGPLEEIHSKCKNVFPTCFEGARVMLTRGLSNHFQISHTINMSSVTPSGYRFGATYVGTKQISPTEAYPILLGDIDPSGNLNATIIHQIQPNLQAKFGAQVQNSKFQVGQLTMNYKGSDYTASCTVANPDVINSSGIVVLHYLQAVTAKLALGTELAYQRGPSIPGGEIALLSAAAKYSTENTQISGTLGVQGVHLCYYQRASKQLQIGVELEANHRMQEAVASVGYQVDLPKSEVVFKGHIDSNWSVGAVLEKKLTPLPFTLALSGLMNHNKNQFRLGISNRSSTKPHQYEPRIRIIWELNE</sequence>
<dbReference type="GO" id="GO:0046930">
    <property type="term" value="C:pore complex"/>
    <property type="evidence" value="ECO:0007669"/>
    <property type="project" value="UniProtKB-KW"/>
</dbReference>
<evidence type="ECO:0000256" key="2">
    <source>
        <dbReference type="ARBA" id="ARBA00010510"/>
    </source>
</evidence>
<dbReference type="Gene3D" id="2.40.160.10">
    <property type="entry name" value="Porin"/>
    <property type="match status" value="1"/>
</dbReference>
<dbReference type="InterPro" id="IPR037930">
    <property type="entry name" value="Tom40"/>
</dbReference>
<evidence type="ECO:0000256" key="11">
    <source>
        <dbReference type="SAM" id="MobiDB-lite"/>
    </source>
</evidence>
<keyword evidence="10" id="KW-0472">Membrane</keyword>
<name>A0A9P0E3V0_DIABA</name>